<dbReference type="CDD" id="cd18870">
    <property type="entry name" value="NUDIX_AcylCoAdiphos_Nudt19"/>
    <property type="match status" value="1"/>
</dbReference>
<dbReference type="InterPro" id="IPR015797">
    <property type="entry name" value="NUDIX_hydrolase-like_dom_sf"/>
</dbReference>
<dbReference type="Proteomes" id="UP000229730">
    <property type="component" value="Unassembled WGS sequence"/>
</dbReference>
<feature type="domain" description="Nudix hydrolase" evidence="7">
    <location>
        <begin position="11"/>
        <end position="216"/>
    </location>
</feature>
<sequence>MTDTPASAPVEAKDSASVLIIRDGAVHDRYGALQILMVKRHQKIRFAGGAYVFPGGKLDPADRALEEQDQKDAAADISAEFRGLRYAALREVFEETGLVIGTQAGQAIDEAGRAALDRDYRQAFLDGSLTLADFLARSGVTLDMGDCYPFAHWITPEVYPVRFDTRFYLTVAPTGQLPSPDGHEITEVQWMYPMKLVEESDGVLMFPTMMNLKMLGQARSVAEALELLGQREIVTVTPEVIEGDKVSFRKIPAAAGYEDVDQTRTRTAIDLKNG</sequence>
<keyword evidence="6" id="KW-0464">Manganese</keyword>
<dbReference type="EMBL" id="PDEM01000016">
    <property type="protein sequence ID" value="PHZ85339.1"/>
    <property type="molecule type" value="Genomic_DNA"/>
</dbReference>
<keyword evidence="4" id="KW-0378">Hydrolase</keyword>
<accession>A0A2G4YSM4</accession>
<keyword evidence="3" id="KW-0479">Metal-binding</keyword>
<dbReference type="RefSeq" id="WP_099472228.1">
    <property type="nucleotide sequence ID" value="NZ_CP041025.1"/>
</dbReference>
<gene>
    <name evidence="8" type="ORF">CRD36_08040</name>
</gene>
<organism evidence="8 9">
    <name type="scientific">Paremcibacter congregatus</name>
    <dbReference type="NCBI Taxonomy" id="2043170"/>
    <lineage>
        <taxon>Bacteria</taxon>
        <taxon>Pseudomonadati</taxon>
        <taxon>Pseudomonadota</taxon>
        <taxon>Alphaproteobacteria</taxon>
        <taxon>Emcibacterales</taxon>
        <taxon>Emcibacteraceae</taxon>
        <taxon>Paremcibacter</taxon>
    </lineage>
</organism>
<dbReference type="PROSITE" id="PS51462">
    <property type="entry name" value="NUDIX"/>
    <property type="match status" value="1"/>
</dbReference>
<comment type="caution">
    <text evidence="8">The sequence shown here is derived from an EMBL/GenBank/DDBJ whole genome shotgun (WGS) entry which is preliminary data.</text>
</comment>
<evidence type="ECO:0000256" key="3">
    <source>
        <dbReference type="ARBA" id="ARBA00022723"/>
    </source>
</evidence>
<dbReference type="InterPro" id="IPR039121">
    <property type="entry name" value="NUDT19"/>
</dbReference>
<dbReference type="PANTHER" id="PTHR12318">
    <property type="entry name" value="TESTOSTERONE-REGULATED PROTEIN RP2"/>
    <property type="match status" value="1"/>
</dbReference>
<dbReference type="SUPFAM" id="SSF55811">
    <property type="entry name" value="Nudix"/>
    <property type="match status" value="1"/>
</dbReference>
<dbReference type="OrthoDB" id="7183442at2"/>
<proteinExistence type="predicted"/>
<reference evidence="8 9" key="1">
    <citation type="submission" date="2017-10" db="EMBL/GenBank/DDBJ databases">
        <title>Frigbacter circumglobatus gen. nov. sp. nov., isolated from sediment cultured in situ.</title>
        <authorList>
            <person name="Zhao Z."/>
        </authorList>
    </citation>
    <scope>NUCLEOTIDE SEQUENCE [LARGE SCALE GENOMIC DNA]</scope>
    <source>
        <strain evidence="8 9">ZYL</strain>
    </source>
</reference>
<evidence type="ECO:0000259" key="7">
    <source>
        <dbReference type="PROSITE" id="PS51462"/>
    </source>
</evidence>
<dbReference type="AlphaFoldDB" id="A0A2G4YSM4"/>
<protein>
    <recommendedName>
        <fullName evidence="7">Nudix hydrolase domain-containing protein</fullName>
    </recommendedName>
</protein>
<evidence type="ECO:0000313" key="9">
    <source>
        <dbReference type="Proteomes" id="UP000229730"/>
    </source>
</evidence>
<dbReference type="Gene3D" id="3.90.79.10">
    <property type="entry name" value="Nucleoside Triphosphate Pyrophosphohydrolase"/>
    <property type="match status" value="1"/>
</dbReference>
<dbReference type="InterPro" id="IPR000086">
    <property type="entry name" value="NUDIX_hydrolase_dom"/>
</dbReference>
<evidence type="ECO:0000256" key="6">
    <source>
        <dbReference type="ARBA" id="ARBA00023211"/>
    </source>
</evidence>
<evidence type="ECO:0000256" key="1">
    <source>
        <dbReference type="ARBA" id="ARBA00001936"/>
    </source>
</evidence>
<dbReference type="Pfam" id="PF00293">
    <property type="entry name" value="NUDIX"/>
    <property type="match status" value="1"/>
</dbReference>
<keyword evidence="9" id="KW-1185">Reference proteome</keyword>
<dbReference type="PANTHER" id="PTHR12318:SF0">
    <property type="entry name" value="ACYL-COENZYME A DIPHOSPHATASE NUDT19"/>
    <property type="match status" value="1"/>
</dbReference>
<evidence type="ECO:0000313" key="8">
    <source>
        <dbReference type="EMBL" id="PHZ85339.1"/>
    </source>
</evidence>
<evidence type="ECO:0000256" key="4">
    <source>
        <dbReference type="ARBA" id="ARBA00022801"/>
    </source>
</evidence>
<dbReference type="GO" id="GO:0046872">
    <property type="term" value="F:metal ion binding"/>
    <property type="evidence" value="ECO:0007669"/>
    <property type="project" value="UniProtKB-KW"/>
</dbReference>
<comment type="cofactor">
    <cofactor evidence="1">
        <name>Mn(2+)</name>
        <dbReference type="ChEBI" id="CHEBI:29035"/>
    </cofactor>
</comment>
<keyword evidence="5" id="KW-0460">Magnesium</keyword>
<name>A0A2G4YSM4_9PROT</name>
<dbReference type="GO" id="GO:0016818">
    <property type="term" value="F:hydrolase activity, acting on acid anhydrides, in phosphorus-containing anhydrides"/>
    <property type="evidence" value="ECO:0007669"/>
    <property type="project" value="InterPro"/>
</dbReference>
<evidence type="ECO:0000256" key="2">
    <source>
        <dbReference type="ARBA" id="ARBA00001946"/>
    </source>
</evidence>
<comment type="cofactor">
    <cofactor evidence="2">
        <name>Mg(2+)</name>
        <dbReference type="ChEBI" id="CHEBI:18420"/>
    </cofactor>
</comment>
<evidence type="ECO:0000256" key="5">
    <source>
        <dbReference type="ARBA" id="ARBA00022842"/>
    </source>
</evidence>
<dbReference type="InParanoid" id="A0A2G4YSM4"/>